<comment type="caution">
    <text evidence="4">The sequence shown here is derived from an EMBL/GenBank/DDBJ whole genome shotgun (WGS) entry which is preliminary data.</text>
</comment>
<reference evidence="4" key="2">
    <citation type="submission" date="2023-06" db="EMBL/GenBank/DDBJ databases">
        <authorList>
            <person name="Ma L."/>
            <person name="Liu K.-W."/>
            <person name="Li Z."/>
            <person name="Hsiao Y.-Y."/>
            <person name="Qi Y."/>
            <person name="Fu T."/>
            <person name="Tang G."/>
            <person name="Zhang D."/>
            <person name="Sun W.-H."/>
            <person name="Liu D.-K."/>
            <person name="Li Y."/>
            <person name="Chen G.-Z."/>
            <person name="Liu X.-D."/>
            <person name="Liao X.-Y."/>
            <person name="Jiang Y.-T."/>
            <person name="Yu X."/>
            <person name="Hao Y."/>
            <person name="Huang J."/>
            <person name="Zhao X.-W."/>
            <person name="Ke S."/>
            <person name="Chen Y.-Y."/>
            <person name="Wu W.-L."/>
            <person name="Hsu J.-L."/>
            <person name="Lin Y.-F."/>
            <person name="Huang M.-D."/>
            <person name="Li C.-Y."/>
            <person name="Huang L."/>
            <person name="Wang Z.-W."/>
            <person name="Zhao X."/>
            <person name="Zhong W.-Y."/>
            <person name="Peng D.-H."/>
            <person name="Ahmad S."/>
            <person name="Lan S."/>
            <person name="Zhang J.-S."/>
            <person name="Tsai W.-C."/>
            <person name="Van De Peer Y."/>
            <person name="Liu Z.-J."/>
        </authorList>
    </citation>
    <scope>NUCLEOTIDE SEQUENCE</scope>
    <source>
        <strain evidence="4">SCP</strain>
        <tissue evidence="4">Leaves</tissue>
    </source>
</reference>
<feature type="chain" id="PRO_5043945031" description="Pectinesterase inhibitor domain-containing protein" evidence="2">
    <location>
        <begin position="27"/>
        <end position="175"/>
    </location>
</feature>
<protein>
    <recommendedName>
        <fullName evidence="3">Pectinesterase inhibitor domain-containing protein</fullName>
    </recommendedName>
</protein>
<keyword evidence="5" id="KW-1185">Reference proteome</keyword>
<dbReference type="NCBIfam" id="TIGR01614">
    <property type="entry name" value="PME_inhib"/>
    <property type="match status" value="1"/>
</dbReference>
<evidence type="ECO:0000313" key="5">
    <source>
        <dbReference type="Proteomes" id="UP001179952"/>
    </source>
</evidence>
<evidence type="ECO:0000259" key="3">
    <source>
        <dbReference type="SMART" id="SM00856"/>
    </source>
</evidence>
<dbReference type="Pfam" id="PF04043">
    <property type="entry name" value="PMEI"/>
    <property type="match status" value="1"/>
</dbReference>
<dbReference type="Gene3D" id="1.20.140.40">
    <property type="entry name" value="Invertase/pectin methylesterase inhibitor family protein"/>
    <property type="match status" value="1"/>
</dbReference>
<dbReference type="InterPro" id="IPR051955">
    <property type="entry name" value="PME_Inhibitor"/>
</dbReference>
<dbReference type="GO" id="GO:0004857">
    <property type="term" value="F:enzyme inhibitor activity"/>
    <property type="evidence" value="ECO:0007669"/>
    <property type="project" value="InterPro"/>
</dbReference>
<dbReference type="PANTHER" id="PTHR31080">
    <property type="entry name" value="PECTINESTERASE INHIBITOR-LIKE"/>
    <property type="match status" value="1"/>
</dbReference>
<sequence>MASLTKLLTLSITLIYYFSSSSPSTATTSDLIHQTCNTTAYYDLCVSSLQSSTTTTTKAGLATAIVTIAMSNATNTSSYLSSTTSSSSDPALKSCSARYAEACAALHGTLDALAVEMYDYAYLQASAAGECARTCREAFGRRRPKVAYPAELARREEGLARLCTIALQIINQLVV</sequence>
<dbReference type="AlphaFoldDB" id="A0AAV9BGD8"/>
<evidence type="ECO:0000256" key="2">
    <source>
        <dbReference type="SAM" id="SignalP"/>
    </source>
</evidence>
<keyword evidence="1 2" id="KW-0732">Signal</keyword>
<feature type="signal peptide" evidence="2">
    <location>
        <begin position="1"/>
        <end position="26"/>
    </location>
</feature>
<dbReference type="EMBL" id="JAUJYN010000003">
    <property type="protein sequence ID" value="KAK1275485.1"/>
    <property type="molecule type" value="Genomic_DNA"/>
</dbReference>
<dbReference type="Proteomes" id="UP001179952">
    <property type="component" value="Unassembled WGS sequence"/>
</dbReference>
<evidence type="ECO:0000313" key="4">
    <source>
        <dbReference type="EMBL" id="KAK1275485.1"/>
    </source>
</evidence>
<dbReference type="CDD" id="cd14859">
    <property type="entry name" value="PMEI_like"/>
    <property type="match status" value="1"/>
</dbReference>
<organism evidence="4 5">
    <name type="scientific">Acorus gramineus</name>
    <name type="common">Dwarf sweet flag</name>
    <dbReference type="NCBI Taxonomy" id="55184"/>
    <lineage>
        <taxon>Eukaryota</taxon>
        <taxon>Viridiplantae</taxon>
        <taxon>Streptophyta</taxon>
        <taxon>Embryophyta</taxon>
        <taxon>Tracheophyta</taxon>
        <taxon>Spermatophyta</taxon>
        <taxon>Magnoliopsida</taxon>
        <taxon>Liliopsida</taxon>
        <taxon>Acoraceae</taxon>
        <taxon>Acorus</taxon>
    </lineage>
</organism>
<dbReference type="SMART" id="SM00856">
    <property type="entry name" value="PMEI"/>
    <property type="match status" value="1"/>
</dbReference>
<accession>A0AAV9BGD8</accession>
<feature type="domain" description="Pectinesterase inhibitor" evidence="3">
    <location>
        <begin position="27"/>
        <end position="169"/>
    </location>
</feature>
<gene>
    <name evidence="4" type="ORF">QJS04_geneDACA010040</name>
</gene>
<proteinExistence type="predicted"/>
<name>A0AAV9BGD8_ACOGR</name>
<dbReference type="PANTHER" id="PTHR31080:SF152">
    <property type="entry name" value="CELL WALL _ VACUOLAR INHIBITOR OF FRUCTOSIDASE 2"/>
    <property type="match status" value="1"/>
</dbReference>
<reference evidence="4" key="1">
    <citation type="journal article" date="2023" name="Nat. Commun.">
        <title>Diploid and tetraploid genomes of Acorus and the evolution of monocots.</title>
        <authorList>
            <person name="Ma L."/>
            <person name="Liu K.W."/>
            <person name="Li Z."/>
            <person name="Hsiao Y.Y."/>
            <person name="Qi Y."/>
            <person name="Fu T."/>
            <person name="Tang G.D."/>
            <person name="Zhang D."/>
            <person name="Sun W.H."/>
            <person name="Liu D.K."/>
            <person name="Li Y."/>
            <person name="Chen G.Z."/>
            <person name="Liu X.D."/>
            <person name="Liao X.Y."/>
            <person name="Jiang Y.T."/>
            <person name="Yu X."/>
            <person name="Hao Y."/>
            <person name="Huang J."/>
            <person name="Zhao X.W."/>
            <person name="Ke S."/>
            <person name="Chen Y.Y."/>
            <person name="Wu W.L."/>
            <person name="Hsu J.L."/>
            <person name="Lin Y.F."/>
            <person name="Huang M.D."/>
            <person name="Li C.Y."/>
            <person name="Huang L."/>
            <person name="Wang Z.W."/>
            <person name="Zhao X."/>
            <person name="Zhong W.Y."/>
            <person name="Peng D.H."/>
            <person name="Ahmad S."/>
            <person name="Lan S."/>
            <person name="Zhang J.S."/>
            <person name="Tsai W.C."/>
            <person name="Van de Peer Y."/>
            <person name="Liu Z.J."/>
        </authorList>
    </citation>
    <scope>NUCLEOTIDE SEQUENCE</scope>
    <source>
        <strain evidence="4">SCP</strain>
    </source>
</reference>
<dbReference type="SUPFAM" id="SSF101148">
    <property type="entry name" value="Plant invertase/pectin methylesterase inhibitor"/>
    <property type="match status" value="1"/>
</dbReference>
<dbReference type="InterPro" id="IPR006501">
    <property type="entry name" value="Pectinesterase_inhib_dom"/>
</dbReference>
<dbReference type="InterPro" id="IPR035513">
    <property type="entry name" value="Invertase/methylesterase_inhib"/>
</dbReference>
<evidence type="ECO:0000256" key="1">
    <source>
        <dbReference type="ARBA" id="ARBA00022729"/>
    </source>
</evidence>